<dbReference type="Gene3D" id="1.10.287.1060">
    <property type="entry name" value="ESAT-6-like"/>
    <property type="match status" value="1"/>
</dbReference>
<dbReference type="InterPro" id="IPR036689">
    <property type="entry name" value="ESAT-6-like_sf"/>
</dbReference>
<organism evidence="1 2">
    <name type="scientific">Amycolatopsis minnesotensis</name>
    <dbReference type="NCBI Taxonomy" id="337894"/>
    <lineage>
        <taxon>Bacteria</taxon>
        <taxon>Bacillati</taxon>
        <taxon>Actinomycetota</taxon>
        <taxon>Actinomycetes</taxon>
        <taxon>Pseudonocardiales</taxon>
        <taxon>Pseudonocardiaceae</taxon>
        <taxon>Amycolatopsis</taxon>
    </lineage>
</organism>
<evidence type="ECO:0008006" key="3">
    <source>
        <dbReference type="Google" id="ProtNLM"/>
    </source>
</evidence>
<proteinExistence type="predicted"/>
<protein>
    <recommendedName>
        <fullName evidence="3">WXG100 family type VII secretion target</fullName>
    </recommendedName>
</protein>
<evidence type="ECO:0000313" key="1">
    <source>
        <dbReference type="EMBL" id="GAA1952889.1"/>
    </source>
</evidence>
<dbReference type="Proteomes" id="UP001501116">
    <property type="component" value="Unassembled WGS sequence"/>
</dbReference>
<dbReference type="RefSeq" id="WP_344416462.1">
    <property type="nucleotide sequence ID" value="NZ_BAAANN010000007.1"/>
</dbReference>
<keyword evidence="2" id="KW-1185">Reference proteome</keyword>
<dbReference type="EMBL" id="BAAANN010000007">
    <property type="protein sequence ID" value="GAA1952889.1"/>
    <property type="molecule type" value="Genomic_DNA"/>
</dbReference>
<accession>A0ABP5BXE4</accession>
<evidence type="ECO:0000313" key="2">
    <source>
        <dbReference type="Proteomes" id="UP001501116"/>
    </source>
</evidence>
<reference evidence="2" key="1">
    <citation type="journal article" date="2019" name="Int. J. Syst. Evol. Microbiol.">
        <title>The Global Catalogue of Microorganisms (GCM) 10K type strain sequencing project: providing services to taxonomists for standard genome sequencing and annotation.</title>
        <authorList>
            <consortium name="The Broad Institute Genomics Platform"/>
            <consortium name="The Broad Institute Genome Sequencing Center for Infectious Disease"/>
            <person name="Wu L."/>
            <person name="Ma J."/>
        </authorList>
    </citation>
    <scope>NUCLEOTIDE SEQUENCE [LARGE SCALE GENOMIC DNA]</scope>
    <source>
        <strain evidence="2">JCM 14545</strain>
    </source>
</reference>
<gene>
    <name evidence="1" type="ORF">GCM10009754_22520</name>
</gene>
<name>A0ABP5BXE4_9PSEU</name>
<dbReference type="SUPFAM" id="SSF140453">
    <property type="entry name" value="EsxAB dimer-like"/>
    <property type="match status" value="1"/>
</dbReference>
<comment type="caution">
    <text evidence="1">The sequence shown here is derived from an EMBL/GenBank/DDBJ whole genome shotgun (WGS) entry which is preliminary data.</text>
</comment>
<sequence>MPTGSYRVEPDVVRSVSNTVKDLNSAASSVTNDLESLVIDALAFAGIGGGVAGANASLRQQLVGGLGKFVSLIEDISSHVDAAANGYETADTATAQGYGGGRPATLDSRVVDSIMASEGTGGEQGGVREAYGFRENMHNGYDQIMAARRQYGVGSAQEHAVVAELMTERARQAGALNFSDPGAQAAVMSGAHLRGAGGVQAILNHMAGDGITRSGTLSQDTIGALRGMTPEDFQQRFHDARIEYDRQIYGGTTTHQAGHTQNWWDRYGHGLTTRYDREQREFLNLAR</sequence>